<accession>A0A8J7DYT3</accession>
<dbReference type="RefSeq" id="WP_194029340.1">
    <property type="nucleotide sequence ID" value="NZ_JADEWZ010000012.1"/>
</dbReference>
<keyword evidence="3" id="KW-1185">Reference proteome</keyword>
<evidence type="ECO:0000313" key="2">
    <source>
        <dbReference type="EMBL" id="MBE9116246.1"/>
    </source>
</evidence>
<gene>
    <name evidence="2" type="ORF">IQ249_10095</name>
</gene>
<feature type="transmembrane region" description="Helical" evidence="1">
    <location>
        <begin position="109"/>
        <end position="126"/>
    </location>
</feature>
<name>A0A8J7DYT3_9CYAN</name>
<sequence length="127" mass="14697">MRRKYRDSVDSDIIKTLILLNAVIAVVLFLPAIFYYEPGNPVRPERLDIDILAIISVFLGVSQFLYVTPLLLWTAIMKRWRFLRSVFVGAGMTILLNFIFWIITYLSKQMVIGAFFTIALVVFTIFL</sequence>
<proteinExistence type="predicted"/>
<dbReference type="AlphaFoldDB" id="A0A8J7DYT3"/>
<evidence type="ECO:0000256" key="1">
    <source>
        <dbReference type="SAM" id="Phobius"/>
    </source>
</evidence>
<keyword evidence="1" id="KW-0472">Membrane</keyword>
<dbReference type="Proteomes" id="UP000654482">
    <property type="component" value="Unassembled WGS sequence"/>
</dbReference>
<feature type="transmembrane region" description="Helical" evidence="1">
    <location>
        <begin position="85"/>
        <end position="103"/>
    </location>
</feature>
<protein>
    <submittedName>
        <fullName evidence="2">Uncharacterized protein</fullName>
    </submittedName>
</protein>
<evidence type="ECO:0000313" key="3">
    <source>
        <dbReference type="Proteomes" id="UP000654482"/>
    </source>
</evidence>
<keyword evidence="1" id="KW-1133">Transmembrane helix</keyword>
<comment type="caution">
    <text evidence="2">The sequence shown here is derived from an EMBL/GenBank/DDBJ whole genome shotgun (WGS) entry which is preliminary data.</text>
</comment>
<feature type="transmembrane region" description="Helical" evidence="1">
    <location>
        <begin position="12"/>
        <end position="36"/>
    </location>
</feature>
<organism evidence="2 3">
    <name type="scientific">Lusitaniella coriacea LEGE 07157</name>
    <dbReference type="NCBI Taxonomy" id="945747"/>
    <lineage>
        <taxon>Bacteria</taxon>
        <taxon>Bacillati</taxon>
        <taxon>Cyanobacteriota</taxon>
        <taxon>Cyanophyceae</taxon>
        <taxon>Spirulinales</taxon>
        <taxon>Lusitaniellaceae</taxon>
        <taxon>Lusitaniella</taxon>
    </lineage>
</organism>
<dbReference type="EMBL" id="JADEWZ010000012">
    <property type="protein sequence ID" value="MBE9116246.1"/>
    <property type="molecule type" value="Genomic_DNA"/>
</dbReference>
<keyword evidence="1" id="KW-0812">Transmembrane</keyword>
<feature type="transmembrane region" description="Helical" evidence="1">
    <location>
        <begin position="51"/>
        <end position="73"/>
    </location>
</feature>
<reference evidence="2" key="1">
    <citation type="submission" date="2020-10" db="EMBL/GenBank/DDBJ databases">
        <authorList>
            <person name="Castelo-Branco R."/>
            <person name="Eusebio N."/>
            <person name="Adriana R."/>
            <person name="Vieira A."/>
            <person name="Brugerolle De Fraissinette N."/>
            <person name="Rezende De Castro R."/>
            <person name="Schneider M.P."/>
            <person name="Vasconcelos V."/>
            <person name="Leao P.N."/>
        </authorList>
    </citation>
    <scope>NUCLEOTIDE SEQUENCE</scope>
    <source>
        <strain evidence="2">LEGE 07157</strain>
    </source>
</reference>